<feature type="transmembrane region" description="Helical" evidence="5">
    <location>
        <begin position="409"/>
        <end position="430"/>
    </location>
</feature>
<dbReference type="InterPro" id="IPR036259">
    <property type="entry name" value="MFS_trans_sf"/>
</dbReference>
<evidence type="ECO:0000256" key="3">
    <source>
        <dbReference type="ARBA" id="ARBA00022989"/>
    </source>
</evidence>
<feature type="transmembrane region" description="Helical" evidence="5">
    <location>
        <begin position="337"/>
        <end position="358"/>
    </location>
</feature>
<proteinExistence type="predicted"/>
<feature type="transmembrane region" description="Helical" evidence="5">
    <location>
        <begin position="370"/>
        <end position="389"/>
    </location>
</feature>
<protein>
    <submittedName>
        <fullName evidence="7">MFS family permease</fullName>
    </submittedName>
</protein>
<dbReference type="Gene3D" id="1.20.1250.20">
    <property type="entry name" value="MFS general substrate transporter like domains"/>
    <property type="match status" value="1"/>
</dbReference>
<keyword evidence="2 5" id="KW-0812">Transmembrane</keyword>
<evidence type="ECO:0000256" key="1">
    <source>
        <dbReference type="ARBA" id="ARBA00004651"/>
    </source>
</evidence>
<feature type="transmembrane region" description="Helical" evidence="5">
    <location>
        <begin position="59"/>
        <end position="76"/>
    </location>
</feature>
<dbReference type="Proteomes" id="UP000542813">
    <property type="component" value="Unassembled WGS sequence"/>
</dbReference>
<gene>
    <name evidence="7" type="ORF">HD601_001245</name>
</gene>
<dbReference type="PANTHER" id="PTHR42718">
    <property type="entry name" value="MAJOR FACILITATOR SUPERFAMILY MULTIDRUG TRANSPORTER MFSC"/>
    <property type="match status" value="1"/>
</dbReference>
<evidence type="ECO:0000259" key="6">
    <source>
        <dbReference type="PROSITE" id="PS50850"/>
    </source>
</evidence>
<organism evidence="7 8">
    <name type="scientific">Jiangella mangrovi</name>
    <dbReference type="NCBI Taxonomy" id="1524084"/>
    <lineage>
        <taxon>Bacteria</taxon>
        <taxon>Bacillati</taxon>
        <taxon>Actinomycetota</taxon>
        <taxon>Actinomycetes</taxon>
        <taxon>Jiangellales</taxon>
        <taxon>Jiangellaceae</taxon>
        <taxon>Jiangella</taxon>
    </lineage>
</organism>
<dbReference type="AlphaFoldDB" id="A0A7W9LK05"/>
<dbReference type="Pfam" id="PF07690">
    <property type="entry name" value="MFS_1"/>
    <property type="match status" value="1"/>
</dbReference>
<keyword evidence="4 5" id="KW-0472">Membrane</keyword>
<dbReference type="GO" id="GO:0005886">
    <property type="term" value="C:plasma membrane"/>
    <property type="evidence" value="ECO:0007669"/>
    <property type="project" value="UniProtKB-SubCell"/>
</dbReference>
<keyword evidence="3 5" id="KW-1133">Transmembrane helix</keyword>
<evidence type="ECO:0000256" key="4">
    <source>
        <dbReference type="ARBA" id="ARBA00023136"/>
    </source>
</evidence>
<accession>A0A7W9LK05</accession>
<dbReference type="RefSeq" id="WP_184820256.1">
    <property type="nucleotide sequence ID" value="NZ_JACHMM010000001.1"/>
</dbReference>
<evidence type="ECO:0000256" key="5">
    <source>
        <dbReference type="SAM" id="Phobius"/>
    </source>
</evidence>
<sequence length="460" mass="46113">MTLSATLSGHGATATGRPPRTTLLVASAATLLVLMNYTAPLATLWDITASLSLGHAAQTWTLNGVPLGLAALSLAAGSVADDFGRKRVFVAGLGVLAAAMVAGAFAPTATVFVLARVVQGAASAALLASSLGLIAHAYPDGHARLRATSVWGAMVSGGIAIGPIVAAAPAPWGWRTAYGVFALVTGVIAVVGAVVLDESKAAVRRRFDGLGVATLGLGLAALFTALIQVRDGVTATGVGFAVVAVALLGAFVAVERRGREPMLDLALFARREFVAATVAALFTGIAVIGFFSYLPTLIQQGLGLSPLSTALLSGLWATTAFVVALEVRRLARRWPGWAIVAVGMGLSAIGTAALIGFLDAGSWQRLLPGLVVAGVGSGLVNGILPKLAVDGVPVRSAAMGSGANSAARYVGAAVGVAVAVAVVDAAGPDLARATDVMLAVGAGLAVVGALVMVLLRDRRR</sequence>
<dbReference type="EMBL" id="JACHMM010000001">
    <property type="protein sequence ID" value="MBB5786670.1"/>
    <property type="molecule type" value="Genomic_DNA"/>
</dbReference>
<feature type="transmembrane region" description="Helical" evidence="5">
    <location>
        <begin position="176"/>
        <end position="195"/>
    </location>
</feature>
<feature type="domain" description="Major facilitator superfamily (MFS) profile" evidence="6">
    <location>
        <begin position="22"/>
        <end position="460"/>
    </location>
</feature>
<dbReference type="SUPFAM" id="SSF103473">
    <property type="entry name" value="MFS general substrate transporter"/>
    <property type="match status" value="1"/>
</dbReference>
<dbReference type="PROSITE" id="PS50850">
    <property type="entry name" value="MFS"/>
    <property type="match status" value="1"/>
</dbReference>
<comment type="caution">
    <text evidence="7">The sequence shown here is derived from an EMBL/GenBank/DDBJ whole genome shotgun (WGS) entry which is preliminary data.</text>
</comment>
<feature type="transmembrane region" description="Helical" evidence="5">
    <location>
        <begin position="121"/>
        <end position="138"/>
    </location>
</feature>
<evidence type="ECO:0000313" key="7">
    <source>
        <dbReference type="EMBL" id="MBB5786670.1"/>
    </source>
</evidence>
<dbReference type="InterPro" id="IPR020846">
    <property type="entry name" value="MFS_dom"/>
</dbReference>
<evidence type="ECO:0000313" key="8">
    <source>
        <dbReference type="Proteomes" id="UP000542813"/>
    </source>
</evidence>
<dbReference type="GO" id="GO:0022857">
    <property type="term" value="F:transmembrane transporter activity"/>
    <property type="evidence" value="ECO:0007669"/>
    <property type="project" value="InterPro"/>
</dbReference>
<feature type="transmembrane region" description="Helical" evidence="5">
    <location>
        <begin position="233"/>
        <end position="253"/>
    </location>
</feature>
<dbReference type="InterPro" id="IPR011701">
    <property type="entry name" value="MFS"/>
</dbReference>
<feature type="transmembrane region" description="Helical" evidence="5">
    <location>
        <begin position="21"/>
        <end position="39"/>
    </location>
</feature>
<feature type="transmembrane region" description="Helical" evidence="5">
    <location>
        <begin position="273"/>
        <end position="294"/>
    </location>
</feature>
<name>A0A7W9LK05_9ACTN</name>
<dbReference type="PANTHER" id="PTHR42718:SF49">
    <property type="entry name" value="EXPORT PROTEIN"/>
    <property type="match status" value="1"/>
</dbReference>
<feature type="transmembrane region" description="Helical" evidence="5">
    <location>
        <begin position="207"/>
        <end position="227"/>
    </location>
</feature>
<evidence type="ECO:0000256" key="2">
    <source>
        <dbReference type="ARBA" id="ARBA00022692"/>
    </source>
</evidence>
<reference evidence="7 8" key="1">
    <citation type="submission" date="2020-08" db="EMBL/GenBank/DDBJ databases">
        <title>Sequencing the genomes of 1000 actinobacteria strains.</title>
        <authorList>
            <person name="Klenk H.-P."/>
        </authorList>
    </citation>
    <scope>NUCLEOTIDE SEQUENCE [LARGE SCALE GENOMIC DNA]</scope>
    <source>
        <strain evidence="7 8">DSM 102122</strain>
    </source>
</reference>
<feature type="transmembrane region" description="Helical" evidence="5">
    <location>
        <begin position="150"/>
        <end position="170"/>
    </location>
</feature>
<comment type="subcellular location">
    <subcellularLocation>
        <location evidence="1">Cell membrane</location>
        <topology evidence="1">Multi-pass membrane protein</topology>
    </subcellularLocation>
</comment>
<keyword evidence="8" id="KW-1185">Reference proteome</keyword>
<feature type="transmembrane region" description="Helical" evidence="5">
    <location>
        <begin position="306"/>
        <end position="325"/>
    </location>
</feature>
<feature type="transmembrane region" description="Helical" evidence="5">
    <location>
        <begin position="436"/>
        <end position="455"/>
    </location>
</feature>
<feature type="transmembrane region" description="Helical" evidence="5">
    <location>
        <begin position="88"/>
        <end position="115"/>
    </location>
</feature>